<dbReference type="KEGG" id="dli:dnl_02480"/>
<evidence type="ECO:0000256" key="2">
    <source>
        <dbReference type="ARBA" id="ARBA00022603"/>
    </source>
</evidence>
<dbReference type="RefSeq" id="WP_207689945.1">
    <property type="nucleotide sequence ID" value="NZ_CP061799.1"/>
</dbReference>
<protein>
    <recommendedName>
        <fullName evidence="8">Methyltransferase</fullName>
        <ecNumber evidence="8">2.1.1.-</ecNumber>
    </recommendedName>
</protein>
<keyword evidence="3" id="KW-0808">Transferase</keyword>
<reference evidence="10" key="1">
    <citation type="journal article" date="2021" name="Microb. Physiol.">
        <title>Proteogenomic Insights into the Physiology of Marine, Sulfate-Reducing, Filamentous Desulfonema limicola and Desulfonema magnum.</title>
        <authorList>
            <person name="Schnaars V."/>
            <person name="Wohlbrand L."/>
            <person name="Scheve S."/>
            <person name="Hinrichs C."/>
            <person name="Reinhardt R."/>
            <person name="Rabus R."/>
        </authorList>
    </citation>
    <scope>NUCLEOTIDE SEQUENCE</scope>
    <source>
        <strain evidence="10">5ac10</strain>
    </source>
</reference>
<dbReference type="Gene3D" id="3.40.50.150">
    <property type="entry name" value="Vaccinia Virus protein VP39"/>
    <property type="match status" value="1"/>
</dbReference>
<dbReference type="PROSITE" id="PS00093">
    <property type="entry name" value="N4_MTASE"/>
    <property type="match status" value="1"/>
</dbReference>
<evidence type="ECO:0000313" key="11">
    <source>
        <dbReference type="Proteomes" id="UP000663720"/>
    </source>
</evidence>
<dbReference type="InterPro" id="IPR001091">
    <property type="entry name" value="RM_Methyltransferase"/>
</dbReference>
<evidence type="ECO:0000256" key="4">
    <source>
        <dbReference type="ARBA" id="ARBA00022691"/>
    </source>
</evidence>
<dbReference type="GO" id="GO:0015667">
    <property type="term" value="F:site-specific DNA-methyltransferase (cytosine-N4-specific) activity"/>
    <property type="evidence" value="ECO:0007669"/>
    <property type="project" value="UniProtKB-EC"/>
</dbReference>
<dbReference type="EMBL" id="CP061799">
    <property type="protein sequence ID" value="QTA78040.1"/>
    <property type="molecule type" value="Genomic_DNA"/>
</dbReference>
<dbReference type="Proteomes" id="UP000663720">
    <property type="component" value="Chromosome"/>
</dbReference>
<proteinExistence type="inferred from homology"/>
<dbReference type="SUPFAM" id="SSF53335">
    <property type="entry name" value="S-adenosyl-L-methionine-dependent methyltransferases"/>
    <property type="match status" value="1"/>
</dbReference>
<name>A0A975B3C5_9BACT</name>
<dbReference type="InterPro" id="IPR029063">
    <property type="entry name" value="SAM-dependent_MTases_sf"/>
</dbReference>
<dbReference type="GO" id="GO:0009007">
    <property type="term" value="F:site-specific DNA-methyltransferase (adenine-specific) activity"/>
    <property type="evidence" value="ECO:0007669"/>
    <property type="project" value="TreeGrafter"/>
</dbReference>
<dbReference type="GO" id="GO:0032259">
    <property type="term" value="P:methylation"/>
    <property type="evidence" value="ECO:0007669"/>
    <property type="project" value="UniProtKB-KW"/>
</dbReference>
<accession>A0A975B3C5</accession>
<dbReference type="PANTHER" id="PTHR13370:SF3">
    <property type="entry name" value="TRNA (GUANINE(10)-N2)-METHYLTRANSFERASE HOMOLOG"/>
    <property type="match status" value="1"/>
</dbReference>
<keyword evidence="4" id="KW-0949">S-adenosyl-L-methionine</keyword>
<dbReference type="GO" id="GO:0005737">
    <property type="term" value="C:cytoplasm"/>
    <property type="evidence" value="ECO:0007669"/>
    <property type="project" value="TreeGrafter"/>
</dbReference>
<dbReference type="GO" id="GO:0009307">
    <property type="term" value="P:DNA restriction-modification system"/>
    <property type="evidence" value="ECO:0007669"/>
    <property type="project" value="UniProtKB-KW"/>
</dbReference>
<dbReference type="EC" id="2.1.1.-" evidence="8"/>
<sequence>MKHIRIAENFNINENAVVYHGNCLKLLNQIPDRSMQLIVTSPPYNIGKEYEKKLKLNDYIEQQAEVIKECARTLSEKGSICWQVGNYVDNGAIIPLDTVLYPIFKNLKLVMRNRIIWHFEHGLHCSKRFSGRYEAIIWFTRKTKNYIFNLDPVRVPQKYPAKKYFKGPKAGQYSCNPLGKNPGDIWNIPNVKSNHIEKTEHPCQYPVELIERLVLSMSDEDDWVLDPFLGTGSTVIAAIRHNRRGVGAEVIKKYVDIAAERIKKAIDGSLQTRPMNKPVYDPNKDNNKLTILPYGKNYVRS</sequence>
<dbReference type="Pfam" id="PF01555">
    <property type="entry name" value="N6_N4_Mtase"/>
    <property type="match status" value="1"/>
</dbReference>
<evidence type="ECO:0000313" key="10">
    <source>
        <dbReference type="EMBL" id="QTA78040.1"/>
    </source>
</evidence>
<dbReference type="InterPro" id="IPR002941">
    <property type="entry name" value="DNA_methylase_N4/N6"/>
</dbReference>
<evidence type="ECO:0000256" key="1">
    <source>
        <dbReference type="ARBA" id="ARBA00010203"/>
    </source>
</evidence>
<evidence type="ECO:0000256" key="7">
    <source>
        <dbReference type="ARBA" id="ARBA00049120"/>
    </source>
</evidence>
<dbReference type="PANTHER" id="PTHR13370">
    <property type="entry name" value="RNA METHYLASE-RELATED"/>
    <property type="match status" value="1"/>
</dbReference>
<dbReference type="GO" id="GO:0003677">
    <property type="term" value="F:DNA binding"/>
    <property type="evidence" value="ECO:0007669"/>
    <property type="project" value="UniProtKB-KW"/>
</dbReference>
<keyword evidence="5" id="KW-0680">Restriction system</keyword>
<keyword evidence="2 10" id="KW-0489">Methyltransferase</keyword>
<feature type="domain" description="DNA methylase N-4/N-6" evidence="9">
    <location>
        <begin position="36"/>
        <end position="260"/>
    </location>
</feature>
<dbReference type="GO" id="GO:0008170">
    <property type="term" value="F:N-methyltransferase activity"/>
    <property type="evidence" value="ECO:0007669"/>
    <property type="project" value="InterPro"/>
</dbReference>
<keyword evidence="6" id="KW-0238">DNA-binding</keyword>
<evidence type="ECO:0000256" key="5">
    <source>
        <dbReference type="ARBA" id="ARBA00022747"/>
    </source>
</evidence>
<keyword evidence="11" id="KW-1185">Reference proteome</keyword>
<gene>
    <name evidence="10" type="ORF">dnl_02480</name>
</gene>
<evidence type="ECO:0000259" key="9">
    <source>
        <dbReference type="Pfam" id="PF01555"/>
    </source>
</evidence>
<dbReference type="AlphaFoldDB" id="A0A975B3C5"/>
<evidence type="ECO:0000256" key="3">
    <source>
        <dbReference type="ARBA" id="ARBA00022679"/>
    </source>
</evidence>
<evidence type="ECO:0000256" key="8">
    <source>
        <dbReference type="RuleBase" id="RU362026"/>
    </source>
</evidence>
<dbReference type="InterPro" id="IPR017985">
    <property type="entry name" value="MeTrfase_CN4_CS"/>
</dbReference>
<dbReference type="REBASE" id="490992">
    <property type="entry name" value="M.Dli5ac10ORF2480P"/>
</dbReference>
<organism evidence="10 11">
    <name type="scientific">Desulfonema limicola</name>
    <dbReference type="NCBI Taxonomy" id="45656"/>
    <lineage>
        <taxon>Bacteria</taxon>
        <taxon>Pseudomonadati</taxon>
        <taxon>Thermodesulfobacteriota</taxon>
        <taxon>Desulfobacteria</taxon>
        <taxon>Desulfobacterales</taxon>
        <taxon>Desulfococcaceae</taxon>
        <taxon>Desulfonema</taxon>
    </lineage>
</organism>
<comment type="catalytic activity">
    <reaction evidence="7">
        <text>a 2'-deoxycytidine in DNA + S-adenosyl-L-methionine = an N(4)-methyl-2'-deoxycytidine in DNA + S-adenosyl-L-homocysteine + H(+)</text>
        <dbReference type="Rhea" id="RHEA:16857"/>
        <dbReference type="Rhea" id="RHEA-COMP:11369"/>
        <dbReference type="Rhea" id="RHEA-COMP:13674"/>
        <dbReference type="ChEBI" id="CHEBI:15378"/>
        <dbReference type="ChEBI" id="CHEBI:57856"/>
        <dbReference type="ChEBI" id="CHEBI:59789"/>
        <dbReference type="ChEBI" id="CHEBI:85452"/>
        <dbReference type="ChEBI" id="CHEBI:137933"/>
        <dbReference type="EC" id="2.1.1.113"/>
    </reaction>
</comment>
<evidence type="ECO:0000256" key="6">
    <source>
        <dbReference type="ARBA" id="ARBA00023125"/>
    </source>
</evidence>
<comment type="similarity">
    <text evidence="1">Belongs to the N(4)/N(6)-methyltransferase family. N(4) subfamily.</text>
</comment>
<dbReference type="PRINTS" id="PR00508">
    <property type="entry name" value="S21N4MTFRASE"/>
</dbReference>